<comment type="caution">
    <text evidence="2">The sequence shown here is derived from an EMBL/GenBank/DDBJ whole genome shotgun (WGS) entry which is preliminary data.</text>
</comment>
<dbReference type="PANTHER" id="PTHR47489">
    <property type="entry name" value="ACYL-COA N-ACYLTRANSFERASES (NAT) SUPERFAMILY PROTEIN"/>
    <property type="match status" value="1"/>
</dbReference>
<dbReference type="Gene3D" id="3.40.630.30">
    <property type="match status" value="1"/>
</dbReference>
<feature type="domain" description="N-acetyltransferase" evidence="1">
    <location>
        <begin position="98"/>
        <end position="283"/>
    </location>
</feature>
<dbReference type="Proteomes" id="UP001180020">
    <property type="component" value="Unassembled WGS sequence"/>
</dbReference>
<proteinExistence type="predicted"/>
<dbReference type="InterPro" id="IPR016181">
    <property type="entry name" value="Acyl_CoA_acyltransferase"/>
</dbReference>
<reference evidence="2" key="1">
    <citation type="journal article" date="2023" name="Nat. Commun.">
        <title>Diploid and tetraploid genomes of Acorus and the evolution of monocots.</title>
        <authorList>
            <person name="Ma L."/>
            <person name="Liu K.W."/>
            <person name="Li Z."/>
            <person name="Hsiao Y.Y."/>
            <person name="Qi Y."/>
            <person name="Fu T."/>
            <person name="Tang G.D."/>
            <person name="Zhang D."/>
            <person name="Sun W.H."/>
            <person name="Liu D.K."/>
            <person name="Li Y."/>
            <person name="Chen G.Z."/>
            <person name="Liu X.D."/>
            <person name="Liao X.Y."/>
            <person name="Jiang Y.T."/>
            <person name="Yu X."/>
            <person name="Hao Y."/>
            <person name="Huang J."/>
            <person name="Zhao X.W."/>
            <person name="Ke S."/>
            <person name="Chen Y.Y."/>
            <person name="Wu W.L."/>
            <person name="Hsu J.L."/>
            <person name="Lin Y.F."/>
            <person name="Huang M.D."/>
            <person name="Li C.Y."/>
            <person name="Huang L."/>
            <person name="Wang Z.W."/>
            <person name="Zhao X."/>
            <person name="Zhong W.Y."/>
            <person name="Peng D.H."/>
            <person name="Ahmad S."/>
            <person name="Lan S."/>
            <person name="Zhang J.S."/>
            <person name="Tsai W.C."/>
            <person name="Van de Peer Y."/>
            <person name="Liu Z.J."/>
        </authorList>
    </citation>
    <scope>NUCLEOTIDE SEQUENCE</scope>
    <source>
        <strain evidence="2">CP</strain>
    </source>
</reference>
<dbReference type="EMBL" id="JAUJYO010000008">
    <property type="protein sequence ID" value="KAK1309967.1"/>
    <property type="molecule type" value="Genomic_DNA"/>
</dbReference>
<keyword evidence="3" id="KW-1185">Reference proteome</keyword>
<reference evidence="2" key="2">
    <citation type="submission" date="2023-06" db="EMBL/GenBank/DDBJ databases">
        <authorList>
            <person name="Ma L."/>
            <person name="Liu K.-W."/>
            <person name="Li Z."/>
            <person name="Hsiao Y.-Y."/>
            <person name="Qi Y."/>
            <person name="Fu T."/>
            <person name="Tang G."/>
            <person name="Zhang D."/>
            <person name="Sun W.-H."/>
            <person name="Liu D.-K."/>
            <person name="Li Y."/>
            <person name="Chen G.-Z."/>
            <person name="Liu X.-D."/>
            <person name="Liao X.-Y."/>
            <person name="Jiang Y.-T."/>
            <person name="Yu X."/>
            <person name="Hao Y."/>
            <person name="Huang J."/>
            <person name="Zhao X.-W."/>
            <person name="Ke S."/>
            <person name="Chen Y.-Y."/>
            <person name="Wu W.-L."/>
            <person name="Hsu J.-L."/>
            <person name="Lin Y.-F."/>
            <person name="Huang M.-D."/>
            <person name="Li C.-Y."/>
            <person name="Huang L."/>
            <person name="Wang Z.-W."/>
            <person name="Zhao X."/>
            <person name="Zhong W.-Y."/>
            <person name="Peng D.-H."/>
            <person name="Ahmad S."/>
            <person name="Lan S."/>
            <person name="Zhang J.-S."/>
            <person name="Tsai W.-C."/>
            <person name="Van De Peer Y."/>
            <person name="Liu Z.-J."/>
        </authorList>
    </citation>
    <scope>NUCLEOTIDE SEQUENCE</scope>
    <source>
        <strain evidence="2">CP</strain>
        <tissue evidence="2">Leaves</tissue>
    </source>
</reference>
<evidence type="ECO:0000259" key="1">
    <source>
        <dbReference type="PROSITE" id="PS51186"/>
    </source>
</evidence>
<dbReference type="PANTHER" id="PTHR47489:SF2">
    <property type="entry name" value="GCN5-RELATED N-ACETYLTRANSFERASE 5, CHLOROPLASTIC"/>
    <property type="match status" value="1"/>
</dbReference>
<organism evidence="2 3">
    <name type="scientific">Acorus calamus</name>
    <name type="common">Sweet flag</name>
    <dbReference type="NCBI Taxonomy" id="4465"/>
    <lineage>
        <taxon>Eukaryota</taxon>
        <taxon>Viridiplantae</taxon>
        <taxon>Streptophyta</taxon>
        <taxon>Embryophyta</taxon>
        <taxon>Tracheophyta</taxon>
        <taxon>Spermatophyta</taxon>
        <taxon>Magnoliopsida</taxon>
        <taxon>Liliopsida</taxon>
        <taxon>Acoraceae</taxon>
        <taxon>Acorus</taxon>
    </lineage>
</organism>
<sequence>MTFSPSTPLTFPPPSLSNHLPYSPPTLLLLLTPSPHHPNLHLPKSSPYKFKPKLQSFPPTSPDPLLHDPHPFLSPQDSKNLQTLSTFSYTHQFDHGSLTIRSMDPAETDATASLLAESFAESMLVPGQYTSILAFLVRQYLMERRALVPHATMLVGYYRRSGVGEGVEEGEVLAGTAEVSFDARGANASPPTPVPPRDLPYICNMTVRKGLRRKGIGWQLLKACEELICKMNGSRDVYLHCRMVDTGPFKMYQKAKYTVVKTDNFLIWLTLQRRKHLMHKRLKCEE</sequence>
<name>A0AAV9ED71_ACOCL</name>
<protein>
    <recommendedName>
        <fullName evidence="1">N-acetyltransferase domain-containing protein</fullName>
    </recommendedName>
</protein>
<gene>
    <name evidence="2" type="ORF">QJS10_CPA08g01656</name>
</gene>
<evidence type="ECO:0000313" key="3">
    <source>
        <dbReference type="Proteomes" id="UP001180020"/>
    </source>
</evidence>
<dbReference type="CDD" id="cd04301">
    <property type="entry name" value="NAT_SF"/>
    <property type="match status" value="1"/>
</dbReference>
<accession>A0AAV9ED71</accession>
<dbReference type="Pfam" id="PF00583">
    <property type="entry name" value="Acetyltransf_1"/>
    <property type="match status" value="1"/>
</dbReference>
<dbReference type="GO" id="GO:0016747">
    <property type="term" value="F:acyltransferase activity, transferring groups other than amino-acyl groups"/>
    <property type="evidence" value="ECO:0007669"/>
    <property type="project" value="InterPro"/>
</dbReference>
<dbReference type="InterPro" id="IPR000182">
    <property type="entry name" value="GNAT_dom"/>
</dbReference>
<dbReference type="AlphaFoldDB" id="A0AAV9ED71"/>
<dbReference type="PROSITE" id="PS51186">
    <property type="entry name" value="GNAT"/>
    <property type="match status" value="1"/>
</dbReference>
<evidence type="ECO:0000313" key="2">
    <source>
        <dbReference type="EMBL" id="KAK1309967.1"/>
    </source>
</evidence>
<dbReference type="SUPFAM" id="SSF55729">
    <property type="entry name" value="Acyl-CoA N-acyltransferases (Nat)"/>
    <property type="match status" value="1"/>
</dbReference>